<feature type="transmembrane region" description="Helical" evidence="7">
    <location>
        <begin position="108"/>
        <end position="128"/>
    </location>
</feature>
<feature type="transmembrane region" description="Helical" evidence="7">
    <location>
        <begin position="253"/>
        <end position="286"/>
    </location>
</feature>
<evidence type="ECO:0000256" key="2">
    <source>
        <dbReference type="ARBA" id="ARBA00022448"/>
    </source>
</evidence>
<evidence type="ECO:0000256" key="5">
    <source>
        <dbReference type="ARBA" id="ARBA00022989"/>
    </source>
</evidence>
<dbReference type="InterPro" id="IPR000515">
    <property type="entry name" value="MetI-like"/>
</dbReference>
<evidence type="ECO:0000256" key="6">
    <source>
        <dbReference type="ARBA" id="ARBA00023136"/>
    </source>
</evidence>
<keyword evidence="4 7" id="KW-0812">Transmembrane</keyword>
<evidence type="ECO:0000313" key="9">
    <source>
        <dbReference type="EMBL" id="KKL57967.1"/>
    </source>
</evidence>
<evidence type="ECO:0000256" key="3">
    <source>
        <dbReference type="ARBA" id="ARBA00022475"/>
    </source>
</evidence>
<dbReference type="PANTHER" id="PTHR43163:SF6">
    <property type="entry name" value="DIPEPTIDE TRANSPORT SYSTEM PERMEASE PROTEIN DPPB-RELATED"/>
    <property type="match status" value="1"/>
</dbReference>
<evidence type="ECO:0000256" key="7">
    <source>
        <dbReference type="SAM" id="Phobius"/>
    </source>
</evidence>
<dbReference type="Gene3D" id="1.10.3720.10">
    <property type="entry name" value="MetI-like"/>
    <property type="match status" value="1"/>
</dbReference>
<comment type="caution">
    <text evidence="9">The sequence shown here is derived from an EMBL/GenBank/DDBJ whole genome shotgun (WGS) entry which is preliminary data.</text>
</comment>
<organism evidence="9">
    <name type="scientific">marine sediment metagenome</name>
    <dbReference type="NCBI Taxonomy" id="412755"/>
    <lineage>
        <taxon>unclassified sequences</taxon>
        <taxon>metagenomes</taxon>
        <taxon>ecological metagenomes</taxon>
    </lineage>
</organism>
<keyword evidence="2" id="KW-0813">Transport</keyword>
<evidence type="ECO:0000256" key="4">
    <source>
        <dbReference type="ARBA" id="ARBA00022692"/>
    </source>
</evidence>
<dbReference type="Pfam" id="PF19300">
    <property type="entry name" value="BPD_transp_1_N"/>
    <property type="match status" value="1"/>
</dbReference>
<keyword evidence="6 7" id="KW-0472">Membrane</keyword>
<keyword evidence="3" id="KW-1003">Cell membrane</keyword>
<dbReference type="InterPro" id="IPR035906">
    <property type="entry name" value="MetI-like_sf"/>
</dbReference>
<dbReference type="GO" id="GO:0005886">
    <property type="term" value="C:plasma membrane"/>
    <property type="evidence" value="ECO:0007669"/>
    <property type="project" value="UniProtKB-SubCell"/>
</dbReference>
<name>A0A0F9G3Q3_9ZZZZ</name>
<evidence type="ECO:0000256" key="1">
    <source>
        <dbReference type="ARBA" id="ARBA00004651"/>
    </source>
</evidence>
<dbReference type="SUPFAM" id="SSF161098">
    <property type="entry name" value="MetI-like"/>
    <property type="match status" value="1"/>
</dbReference>
<accession>A0A0F9G3Q3</accession>
<feature type="domain" description="ABC transmembrane type-1" evidence="8">
    <location>
        <begin position="101"/>
        <end position="321"/>
    </location>
</feature>
<dbReference type="Pfam" id="PF00528">
    <property type="entry name" value="BPD_transp_1"/>
    <property type="match status" value="1"/>
</dbReference>
<dbReference type="EMBL" id="LAZR01029980">
    <property type="protein sequence ID" value="KKL57967.1"/>
    <property type="molecule type" value="Genomic_DNA"/>
</dbReference>
<feature type="transmembrane region" description="Helical" evidence="7">
    <location>
        <begin position="197"/>
        <end position="217"/>
    </location>
</feature>
<dbReference type="InterPro" id="IPR045621">
    <property type="entry name" value="BPD_transp_1_N"/>
</dbReference>
<keyword evidence="5 7" id="KW-1133">Transmembrane helix</keyword>
<feature type="transmembrane region" description="Helical" evidence="7">
    <location>
        <begin position="9"/>
        <end position="29"/>
    </location>
</feature>
<dbReference type="PROSITE" id="PS50928">
    <property type="entry name" value="ABC_TM1"/>
    <property type="match status" value="1"/>
</dbReference>
<dbReference type="PANTHER" id="PTHR43163">
    <property type="entry name" value="DIPEPTIDE TRANSPORT SYSTEM PERMEASE PROTEIN DPPB-RELATED"/>
    <property type="match status" value="1"/>
</dbReference>
<dbReference type="AlphaFoldDB" id="A0A0F9G3Q3"/>
<dbReference type="CDD" id="cd06261">
    <property type="entry name" value="TM_PBP2"/>
    <property type="match status" value="1"/>
</dbReference>
<protein>
    <recommendedName>
        <fullName evidence="8">ABC transmembrane type-1 domain-containing protein</fullName>
    </recommendedName>
</protein>
<comment type="subcellular location">
    <subcellularLocation>
        <location evidence="1">Cell membrane</location>
        <topology evidence="1">Multi-pass membrane protein</topology>
    </subcellularLocation>
</comment>
<evidence type="ECO:0000259" key="8">
    <source>
        <dbReference type="PROSITE" id="PS50928"/>
    </source>
</evidence>
<sequence length="331" mass="36827">MQQYILRRILLNLLVIFFVATLVFLLLRIDTDFVITQRAQQTQVTDPAATEQARDLVRKDLGLDGSIFEQYGTYLWNLAQLDFGESFQAKEDVLSEIGDRIGPSLELGILQIIIALLVAVPIGIISAIRQDSAIDYILRFVAIALLGIPVFVLGVFVLLLTSRELGYTPPLTTYRDLVGFPPFGTDKPVDVWTNLQIMFMPAIIGGLGTGAIIMRFLRSQMLEVMRQDYVRTAWAKGLRERVVIMRHSLKNALIPVLTVVGLLLGTIVSANVILETIFVIPGIGLWVVNAIGQSDYPVIQGVVLVVATILVFTNLLVDITYAWLDPRIRYG</sequence>
<feature type="transmembrane region" description="Helical" evidence="7">
    <location>
        <begin position="140"/>
        <end position="161"/>
    </location>
</feature>
<proteinExistence type="predicted"/>
<gene>
    <name evidence="9" type="ORF">LCGC14_2230100</name>
</gene>
<reference evidence="9" key="1">
    <citation type="journal article" date="2015" name="Nature">
        <title>Complex archaea that bridge the gap between prokaryotes and eukaryotes.</title>
        <authorList>
            <person name="Spang A."/>
            <person name="Saw J.H."/>
            <person name="Jorgensen S.L."/>
            <person name="Zaremba-Niedzwiedzka K."/>
            <person name="Martijn J."/>
            <person name="Lind A.E."/>
            <person name="van Eijk R."/>
            <person name="Schleper C."/>
            <person name="Guy L."/>
            <person name="Ettema T.J."/>
        </authorList>
    </citation>
    <scope>NUCLEOTIDE SEQUENCE</scope>
</reference>
<feature type="transmembrane region" description="Helical" evidence="7">
    <location>
        <begin position="298"/>
        <end position="324"/>
    </location>
</feature>
<dbReference type="GO" id="GO:0071916">
    <property type="term" value="F:dipeptide transmembrane transporter activity"/>
    <property type="evidence" value="ECO:0007669"/>
    <property type="project" value="TreeGrafter"/>
</dbReference>